<dbReference type="GO" id="GO:0005856">
    <property type="term" value="C:cytoskeleton"/>
    <property type="evidence" value="ECO:0007669"/>
    <property type="project" value="UniProtKB-SubCell"/>
</dbReference>
<dbReference type="PROSITE" id="PS00107">
    <property type="entry name" value="PROTEIN_KINASE_ATP"/>
    <property type="match status" value="1"/>
</dbReference>
<dbReference type="PANTHER" id="PTHR22988:SF73">
    <property type="entry name" value="RHO-ASSOCIATED PROTEIN KINASE"/>
    <property type="match status" value="1"/>
</dbReference>
<organism evidence="36 37">
    <name type="scientific">Pseudolycoriella hygida</name>
    <dbReference type="NCBI Taxonomy" id="35572"/>
    <lineage>
        <taxon>Eukaryota</taxon>
        <taxon>Metazoa</taxon>
        <taxon>Ecdysozoa</taxon>
        <taxon>Arthropoda</taxon>
        <taxon>Hexapoda</taxon>
        <taxon>Insecta</taxon>
        <taxon>Pterygota</taxon>
        <taxon>Neoptera</taxon>
        <taxon>Endopterygota</taxon>
        <taxon>Diptera</taxon>
        <taxon>Nematocera</taxon>
        <taxon>Sciaroidea</taxon>
        <taxon>Sciaridae</taxon>
        <taxon>Pseudolycoriella</taxon>
    </lineage>
</organism>
<dbReference type="SMART" id="SM00109">
    <property type="entry name" value="C1"/>
    <property type="match status" value="1"/>
</dbReference>
<evidence type="ECO:0000259" key="31">
    <source>
        <dbReference type="PROSITE" id="PS50003"/>
    </source>
</evidence>
<proteinExistence type="inferred from homology"/>
<dbReference type="PANTHER" id="PTHR22988">
    <property type="entry name" value="MYOTONIC DYSTROPHY S/T KINASE-RELATED"/>
    <property type="match status" value="1"/>
</dbReference>
<dbReference type="GO" id="GO:0001682">
    <property type="term" value="P:tRNA 5'-leader removal"/>
    <property type="evidence" value="ECO:0007669"/>
    <property type="project" value="InterPro"/>
</dbReference>
<keyword evidence="19 27" id="KW-0175">Coiled coil</keyword>
<dbReference type="OrthoDB" id="2156623at2759"/>
<feature type="domain" description="Protein kinase" evidence="32">
    <location>
        <begin position="57"/>
        <end position="319"/>
    </location>
</feature>
<evidence type="ECO:0000256" key="6">
    <source>
        <dbReference type="ARBA" id="ARBA00012513"/>
    </source>
</evidence>
<keyword evidence="12" id="KW-0479">Metal-binding</keyword>
<feature type="domain" description="RhoBD" evidence="35">
    <location>
        <begin position="920"/>
        <end position="984"/>
    </location>
</feature>
<evidence type="ECO:0000256" key="19">
    <source>
        <dbReference type="ARBA" id="ARBA00023054"/>
    </source>
</evidence>
<keyword evidence="9" id="KW-0723">Serine/threonine-protein kinase</keyword>
<keyword evidence="8" id="KW-0963">Cytoplasm</keyword>
<evidence type="ECO:0000256" key="24">
    <source>
        <dbReference type="ARBA" id="ARBA00068946"/>
    </source>
</evidence>
<keyword evidence="15 36" id="KW-0418">Kinase</keyword>
<dbReference type="GO" id="GO:0031267">
    <property type="term" value="F:small GTPase binding"/>
    <property type="evidence" value="ECO:0007669"/>
    <property type="project" value="InterPro"/>
</dbReference>
<keyword evidence="11" id="KW-0808">Transferase</keyword>
<evidence type="ECO:0000256" key="25">
    <source>
        <dbReference type="ARBA" id="ARBA00079005"/>
    </source>
</evidence>
<dbReference type="SMART" id="SM00233">
    <property type="entry name" value="PH"/>
    <property type="match status" value="1"/>
</dbReference>
<evidence type="ECO:0000256" key="29">
    <source>
        <dbReference type="SAM" id="Coils"/>
    </source>
</evidence>
<dbReference type="CDD" id="cd01242">
    <property type="entry name" value="PH_ROCK"/>
    <property type="match status" value="1"/>
</dbReference>
<keyword evidence="7" id="KW-1003">Cell membrane</keyword>
<dbReference type="InterPro" id="IPR017441">
    <property type="entry name" value="Protein_kinase_ATP_BS"/>
</dbReference>
<dbReference type="SUPFAM" id="SSF56112">
    <property type="entry name" value="Protein kinase-like (PK-like)"/>
    <property type="match status" value="1"/>
</dbReference>
<evidence type="ECO:0000256" key="16">
    <source>
        <dbReference type="ARBA" id="ARBA00022833"/>
    </source>
</evidence>
<keyword evidence="20" id="KW-0472">Membrane</keyword>
<dbReference type="Proteomes" id="UP001151699">
    <property type="component" value="Chromosome X"/>
</dbReference>
<dbReference type="Gene3D" id="3.30.60.20">
    <property type="match status" value="1"/>
</dbReference>
<dbReference type="InterPro" id="IPR011993">
    <property type="entry name" value="PH-like_dom_sf"/>
</dbReference>
<dbReference type="FunFam" id="3.30.200.20:FF:000072">
    <property type="entry name" value="Rho-associated protein kinase 2"/>
    <property type="match status" value="1"/>
</dbReference>
<dbReference type="PROSITE" id="PS50003">
    <property type="entry name" value="PH_DOMAIN"/>
    <property type="match status" value="1"/>
</dbReference>
<dbReference type="InterPro" id="IPR057529">
    <property type="entry name" value="MRCK/ROCK_PH"/>
</dbReference>
<keyword evidence="16" id="KW-0862">Zinc</keyword>
<accession>A0A9Q0MX37</accession>
<evidence type="ECO:0000256" key="8">
    <source>
        <dbReference type="ARBA" id="ARBA00022490"/>
    </source>
</evidence>
<dbReference type="GO" id="GO:0030866">
    <property type="term" value="P:cortical actin cytoskeleton organization"/>
    <property type="evidence" value="ECO:0007669"/>
    <property type="project" value="TreeGrafter"/>
</dbReference>
<dbReference type="Gene3D" id="1.20.5.340">
    <property type="match status" value="1"/>
</dbReference>
<dbReference type="InterPro" id="IPR000961">
    <property type="entry name" value="AGC-kinase_C"/>
</dbReference>
<feature type="coiled-coil region" evidence="29">
    <location>
        <begin position="410"/>
        <end position="591"/>
    </location>
</feature>
<evidence type="ECO:0000256" key="4">
    <source>
        <dbReference type="ARBA" id="ARBA00004626"/>
    </source>
</evidence>
<comment type="caution">
    <text evidence="36">The sequence shown here is derived from an EMBL/GenBank/DDBJ whole genome shotgun (WGS) entry which is preliminary data.</text>
</comment>
<dbReference type="FunFam" id="1.10.510.10:FF:000047">
    <property type="entry name" value="Rho-associated protein kinase 1"/>
    <property type="match status" value="1"/>
</dbReference>
<evidence type="ECO:0000256" key="22">
    <source>
        <dbReference type="ARBA" id="ARBA00053856"/>
    </source>
</evidence>
<feature type="compositionally biased region" description="Basic and acidic residues" evidence="30">
    <location>
        <begin position="998"/>
        <end position="1012"/>
    </location>
</feature>
<keyword evidence="10" id="KW-0597">Phosphoprotein</keyword>
<dbReference type="PROSITE" id="PS00108">
    <property type="entry name" value="PROTEIN_KINASE_ST"/>
    <property type="match status" value="1"/>
</dbReference>
<dbReference type="CDD" id="cd05596">
    <property type="entry name" value="STKc_ROCK"/>
    <property type="match status" value="1"/>
</dbReference>
<dbReference type="InterPro" id="IPR001849">
    <property type="entry name" value="PH_domain"/>
</dbReference>
<protein>
    <recommendedName>
        <fullName evidence="24">Rho-associated protein kinase let-502</fullName>
        <ecNumber evidence="6">2.7.11.1</ecNumber>
    </recommendedName>
    <alternativeName>
        <fullName evidence="25">Lethal protein 502</fullName>
    </alternativeName>
    <alternativeName>
        <fullName evidence="26">Rho-binding kinase let-502</fullName>
    </alternativeName>
</protein>
<evidence type="ECO:0000256" key="28">
    <source>
        <dbReference type="PROSITE-ProRule" id="PRU10141"/>
    </source>
</evidence>
<dbReference type="InterPro" id="IPR046349">
    <property type="entry name" value="C1-like_sf"/>
</dbReference>
<evidence type="ECO:0000256" key="1">
    <source>
        <dbReference type="ARBA" id="ARBA00001946"/>
    </source>
</evidence>
<keyword evidence="13 28" id="KW-0547">Nucleotide-binding</keyword>
<evidence type="ECO:0000256" key="15">
    <source>
        <dbReference type="ARBA" id="ARBA00022777"/>
    </source>
</evidence>
<keyword evidence="18" id="KW-0460">Magnesium</keyword>
<evidence type="ECO:0000256" key="21">
    <source>
        <dbReference type="ARBA" id="ARBA00023212"/>
    </source>
</evidence>
<dbReference type="GO" id="GO:1901888">
    <property type="term" value="P:regulation of cell junction assembly"/>
    <property type="evidence" value="ECO:0007669"/>
    <property type="project" value="TreeGrafter"/>
</dbReference>
<evidence type="ECO:0000256" key="23">
    <source>
        <dbReference type="ARBA" id="ARBA00065158"/>
    </source>
</evidence>
<comment type="cofactor">
    <cofactor evidence="1">
        <name>Mg(2+)</name>
        <dbReference type="ChEBI" id="CHEBI:18420"/>
    </cofactor>
</comment>
<evidence type="ECO:0000256" key="9">
    <source>
        <dbReference type="ARBA" id="ARBA00022527"/>
    </source>
</evidence>
<evidence type="ECO:0000313" key="37">
    <source>
        <dbReference type="Proteomes" id="UP001151699"/>
    </source>
</evidence>
<dbReference type="InterPro" id="IPR050839">
    <property type="entry name" value="Rho-assoc_Ser/Thr_Kinase"/>
</dbReference>
<evidence type="ECO:0000256" key="3">
    <source>
        <dbReference type="ARBA" id="ARBA00004245"/>
    </source>
</evidence>
<evidence type="ECO:0000259" key="33">
    <source>
        <dbReference type="PROSITE" id="PS50081"/>
    </source>
</evidence>
<evidence type="ECO:0000256" key="7">
    <source>
        <dbReference type="ARBA" id="ARBA00022475"/>
    </source>
</evidence>
<dbReference type="GO" id="GO:0008270">
    <property type="term" value="F:zinc ion binding"/>
    <property type="evidence" value="ECO:0007669"/>
    <property type="project" value="UniProtKB-KW"/>
</dbReference>
<evidence type="ECO:0000256" key="18">
    <source>
        <dbReference type="ARBA" id="ARBA00022842"/>
    </source>
</evidence>
<evidence type="ECO:0000256" key="5">
    <source>
        <dbReference type="ARBA" id="ARBA00009903"/>
    </source>
</evidence>
<feature type="domain" description="Phorbol-ester/DAG-type" evidence="33">
    <location>
        <begin position="1217"/>
        <end position="1272"/>
    </location>
</feature>
<dbReference type="FunFam" id="2.30.29.30:FF:000308">
    <property type="entry name" value="Rho-associated protein kinase 1"/>
    <property type="match status" value="1"/>
</dbReference>
<feature type="coiled-coil region" evidence="29">
    <location>
        <begin position="828"/>
        <end position="964"/>
    </location>
</feature>
<dbReference type="GO" id="GO:0000281">
    <property type="term" value="P:mitotic cytokinesis"/>
    <property type="evidence" value="ECO:0007669"/>
    <property type="project" value="TreeGrafter"/>
</dbReference>
<dbReference type="SUPFAM" id="SSF50729">
    <property type="entry name" value="PH domain-like"/>
    <property type="match status" value="1"/>
</dbReference>
<dbReference type="Pfam" id="PF08584">
    <property type="entry name" value="Ribonuc_P_40"/>
    <property type="match status" value="1"/>
</dbReference>
<dbReference type="PROSITE" id="PS51285">
    <property type="entry name" value="AGC_KINASE_CTER"/>
    <property type="match status" value="1"/>
</dbReference>
<dbReference type="Pfam" id="PF25346">
    <property type="entry name" value="PH_MRCK"/>
    <property type="match status" value="1"/>
</dbReference>
<dbReference type="GO" id="GO:0048598">
    <property type="term" value="P:embryonic morphogenesis"/>
    <property type="evidence" value="ECO:0007669"/>
    <property type="project" value="TreeGrafter"/>
</dbReference>
<dbReference type="CDD" id="cd22250">
    <property type="entry name" value="ROCK_SBD"/>
    <property type="match status" value="1"/>
</dbReference>
<dbReference type="GO" id="GO:0007266">
    <property type="term" value="P:Rho protein signal transduction"/>
    <property type="evidence" value="ECO:0007669"/>
    <property type="project" value="UniProtKB-UniRule"/>
</dbReference>
<dbReference type="Pfam" id="PF00069">
    <property type="entry name" value="Pkinase"/>
    <property type="match status" value="1"/>
</dbReference>
<comment type="similarity">
    <text evidence="5">Belongs to the protein kinase superfamily. AGC Ser/Thr protein kinase family.</text>
</comment>
<dbReference type="SMART" id="SM00220">
    <property type="entry name" value="S_TKc"/>
    <property type="match status" value="1"/>
</dbReference>
<dbReference type="Gene3D" id="2.30.29.30">
    <property type="entry name" value="Pleckstrin-homology domain (PH domain)/Phosphotyrosine-binding domain (PTB)"/>
    <property type="match status" value="1"/>
</dbReference>
<feature type="binding site" evidence="28">
    <location>
        <position position="86"/>
    </location>
    <ligand>
        <name>ATP</name>
        <dbReference type="ChEBI" id="CHEBI:30616"/>
    </ligand>
</feature>
<dbReference type="Gene3D" id="1.10.510.10">
    <property type="entry name" value="Transferase(Phosphotransferase) domain 1"/>
    <property type="match status" value="1"/>
</dbReference>
<dbReference type="InterPro" id="IPR000719">
    <property type="entry name" value="Prot_kinase_dom"/>
</dbReference>
<comment type="function">
    <text evidence="22">Negatively regulates mel-11 to relieve the inhibition of mlc-4, allowing contraction of the circumferentially oriented microfilaments in epidermal cells and thereby regulating myosin II contractility during spermathecal contraction, cleavage furrow contraction in early embryos, and embryonic elongation and morphogenesis. Required for P-cell migration. May also play a role in oocyte cellularization.</text>
</comment>
<name>A0A9Q0MX37_9DIPT</name>
<dbReference type="InterPro" id="IPR011009">
    <property type="entry name" value="Kinase-like_dom_sf"/>
</dbReference>
<gene>
    <name evidence="36" type="primary">Rock2</name>
    <name evidence="36" type="ORF">Bhyg_12310</name>
</gene>
<keyword evidence="21" id="KW-0206">Cytoskeleton</keyword>
<dbReference type="Gene3D" id="1.20.5.730">
    <property type="entry name" value="Single helix bin"/>
    <property type="match status" value="1"/>
</dbReference>
<dbReference type="PROSITE" id="PS50081">
    <property type="entry name" value="ZF_DAG_PE_2"/>
    <property type="match status" value="1"/>
</dbReference>
<evidence type="ECO:0000259" key="34">
    <source>
        <dbReference type="PROSITE" id="PS51285"/>
    </source>
</evidence>
<dbReference type="InterPro" id="IPR002219">
    <property type="entry name" value="PKC_DAG/PE"/>
</dbReference>
<feature type="domain" description="PH" evidence="31">
    <location>
        <begin position="1079"/>
        <end position="1306"/>
    </location>
</feature>
<dbReference type="GO" id="GO:0030677">
    <property type="term" value="C:ribonuclease P complex"/>
    <property type="evidence" value="ECO:0007669"/>
    <property type="project" value="InterPro"/>
</dbReference>
<sequence>MRDPLSIANVDSLLDTVTALVADCDHESIKRLKNIEAYTNEALAKTITELRMKPDDFNLIKVIGRGAFGEVQLVRHNSTQHVYAMKRLSKFEMIKRPDSAFFWEERHIMAHANSEWIVQLHYAFQDHKYLYMVMDYMPGGDIVSLMSMYDIPEKWAVFYTMEVVLALDTIHNMGFVHRDVKPDNMLLDKYGHLKLADFGTCMRMGPGGLIKSSNAVGTPDYISPEVLQSQSGDGEYGRECDWWSVGIFLYEMLLGDTPFYADSLVGTYGKIMDHKKSLTFPADFEISENAKSLIKAFLTDRTERLGRNGIEEIKRHKFFQNSDWTFDNLRESVPPVVPDLQGDDDTSNFEDLDRDENPEELFPIPKTFAGNHLPFVGFTYTGDYQLMSNDIVDNKTTHNHHHRPSNSQEIQRLQSLLERDRSTIDMLEKQEKMLRQQIEQNMQREREVSIQINTYEKDLTMLKHSHREAQRKSEHEAEARKKIENLLNETKKRLDDEQNKRTREMNNNQQHNDKINVLEKQLSDMQEKYKTETEGAQKLKKQIAELRLAKSDAEHKSNELQSVLVGLQTQRDVLQQEVAELQSRLAQERNSRSQSVEMQKEMEMKIININADLERSAIREQKVTEDNRILNEKISFLEKENASLELEFKSAQNRYHQEVKAHQETEKSRLMSKEEANMQEVKALQTKLNEEKSARQKADQNSQEKERQISMLSVDYRQIQQRLQKLEGEFRQEAEKVLALHSQLEQEHTKKSTLLSELSLQSSEVAHLKAKEMQLVKEVAQLRETKRKFEDDIVKIKNAHNIDILQMKELQDQLEAEQYFSRLYKTQSSELREENEDKSRSLSELEEERSSLLHQLQIALARADSEALARSIAEETVADLEKEKTIKELELKDLMSKHRTDLAAKETALASLRDAENEVAKKLNNKISEYEELLQVNNKLQEEITQHKADQSEMEKLKNRLKNEVLLKQTAVNKLTEIMSRKDAANPGKTKTKVSSADLRKKEKESRRLQQELKQEQDKYNQLLLKYQDVQSQLNDESHAKTKLQMEIDCKATEIEHLQMKLNETASLSSADNDTEDNQDVFEGWLSVPNKQNIRRHGWKPQFVVVSSRKIIFYNSEVDKQNTCDPLLILDLSKVFHVRSVTQGDVIRADAKEIPRIFQLLYAGEGEARRPDEQQLDISTLRGVSADERPGTKIFKGRQQMAFEKFIRNFVTLALAGHEFLQISYHMPTTPCEVCSKPLWHMFKPPAAYECKRCRNKIHKEHVDNNDPLAPCKLHHDPHCAREMLLLATSSDDQNRWVTRLSKRIQKCGYKANSTSNNNTGPEGSKVSPRNKYFDTTIFVHSFYFLNLNEMRAYHRCCRNLPNKKRFCMFGNYTRSYILISEFLNHFLLTVKKNKIVNNIKKKSLFFIFCSIVLSESVKELQLIVNLKNRVFVLILSSFTSILGCNETLSLFFSRKQDLILSVDALKPISSTNMICPDTWKLEANNGSISYKINHFTEDFYERLKQKISSHYFNELISIVIPDTNVVPDKIGNIFADSDHYVLHNIRFSEFIQRTFVENFVAKGSLYGITMDTRIDVDDCIAITPCQHLYLSLNKEVFQSLGLEGTVSYHSRKVGDRYTIKLNLRNPDLRSGTKYYERVKNALSHELLSNKSLRICWTPPDSSICKSTIAKYFADRQYTVELIQTQVRHHQEYSLNFPLIDDNNCTKDVTMFATPHELVEYVGMLSLSCNLEQNAYLNSYSCFGNSKTVGSANITQWKGMFDCLSIMQLVDELRNYVSFRHNIPWVALYCHGFPHATLSFGLREHTFACNGDNSFVVLISPDMKCLWYEFFSCNKTKK</sequence>
<dbReference type="InterPro" id="IPR015008">
    <property type="entry name" value="ROCK_Rho-bd_dom"/>
</dbReference>
<evidence type="ECO:0000256" key="30">
    <source>
        <dbReference type="SAM" id="MobiDB-lite"/>
    </source>
</evidence>
<evidence type="ECO:0000256" key="14">
    <source>
        <dbReference type="ARBA" id="ARBA00022771"/>
    </source>
</evidence>
<evidence type="ECO:0000256" key="26">
    <source>
        <dbReference type="ARBA" id="ARBA00082807"/>
    </source>
</evidence>
<dbReference type="GO" id="GO:0005524">
    <property type="term" value="F:ATP binding"/>
    <property type="evidence" value="ECO:0007669"/>
    <property type="project" value="UniProtKB-UniRule"/>
</dbReference>
<comment type="subcellular location">
    <subcellularLocation>
        <location evidence="2">Cell membrane</location>
    </subcellularLocation>
    <subcellularLocation>
        <location evidence="4">Cleavage furrow</location>
    </subcellularLocation>
    <subcellularLocation>
        <location evidence="3">Cytoplasm</location>
        <location evidence="3">Cytoskeleton</location>
    </subcellularLocation>
</comment>
<keyword evidence="14" id="KW-0863">Zinc-finger</keyword>
<dbReference type="GO" id="GO:0072518">
    <property type="term" value="F:Rho-dependent protein serine/threonine kinase activity"/>
    <property type="evidence" value="ECO:0007669"/>
    <property type="project" value="TreeGrafter"/>
</dbReference>
<evidence type="ECO:0000259" key="32">
    <source>
        <dbReference type="PROSITE" id="PS50011"/>
    </source>
</evidence>
<dbReference type="Gene3D" id="3.30.200.20">
    <property type="entry name" value="Phosphorylase Kinase, domain 1"/>
    <property type="match status" value="1"/>
</dbReference>
<feature type="domain" description="AGC-kinase C-terminal" evidence="34">
    <location>
        <begin position="320"/>
        <end position="390"/>
    </location>
</feature>
<dbReference type="Pfam" id="PF08912">
    <property type="entry name" value="Rho_Binding"/>
    <property type="match status" value="1"/>
</dbReference>
<dbReference type="InterPro" id="IPR013893">
    <property type="entry name" value="RNase_P_Rpp40"/>
</dbReference>
<dbReference type="GO" id="GO:0005737">
    <property type="term" value="C:cytoplasm"/>
    <property type="evidence" value="ECO:0007669"/>
    <property type="project" value="TreeGrafter"/>
</dbReference>
<reference evidence="36" key="1">
    <citation type="submission" date="2022-07" db="EMBL/GenBank/DDBJ databases">
        <authorList>
            <person name="Trinca V."/>
            <person name="Uliana J.V.C."/>
            <person name="Torres T.T."/>
            <person name="Ward R.J."/>
            <person name="Monesi N."/>
        </authorList>
    </citation>
    <scope>NUCLEOTIDE SEQUENCE</scope>
    <source>
        <strain evidence="36">HSMRA1968</strain>
        <tissue evidence="36">Whole embryos</tissue>
    </source>
</reference>
<dbReference type="GO" id="GO:0031032">
    <property type="term" value="P:actomyosin structure organization"/>
    <property type="evidence" value="ECO:0007669"/>
    <property type="project" value="TreeGrafter"/>
</dbReference>
<dbReference type="GO" id="GO:0032154">
    <property type="term" value="C:cleavage furrow"/>
    <property type="evidence" value="ECO:0007669"/>
    <property type="project" value="UniProtKB-SubCell"/>
</dbReference>
<dbReference type="PROSITE" id="PS50011">
    <property type="entry name" value="PROTEIN_KINASE_DOM"/>
    <property type="match status" value="1"/>
</dbReference>
<evidence type="ECO:0000256" key="10">
    <source>
        <dbReference type="ARBA" id="ARBA00022553"/>
    </source>
</evidence>
<evidence type="ECO:0000256" key="17">
    <source>
        <dbReference type="ARBA" id="ARBA00022840"/>
    </source>
</evidence>
<dbReference type="InterPro" id="IPR008271">
    <property type="entry name" value="Ser/Thr_kinase_AS"/>
</dbReference>
<evidence type="ECO:0000313" key="36">
    <source>
        <dbReference type="EMBL" id="KAJ6639563.1"/>
    </source>
</evidence>
<evidence type="ECO:0000256" key="11">
    <source>
        <dbReference type="ARBA" id="ARBA00022679"/>
    </source>
</evidence>
<dbReference type="EC" id="2.7.11.1" evidence="6"/>
<feature type="coiled-coil region" evidence="29">
    <location>
        <begin position="765"/>
        <end position="799"/>
    </location>
</feature>
<dbReference type="EMBL" id="WJQU01000003">
    <property type="protein sequence ID" value="KAJ6639563.1"/>
    <property type="molecule type" value="Genomic_DNA"/>
</dbReference>
<keyword evidence="37" id="KW-1185">Reference proteome</keyword>
<dbReference type="SUPFAM" id="SSF103652">
    <property type="entry name" value="G protein-binding domain"/>
    <property type="match status" value="1"/>
</dbReference>
<evidence type="ECO:0000259" key="35">
    <source>
        <dbReference type="PROSITE" id="PS51859"/>
    </source>
</evidence>
<dbReference type="CDD" id="cd20813">
    <property type="entry name" value="C1_ROCK"/>
    <property type="match status" value="1"/>
</dbReference>
<evidence type="ECO:0000256" key="12">
    <source>
        <dbReference type="ARBA" id="ARBA00022723"/>
    </source>
</evidence>
<dbReference type="SUPFAM" id="SSF57889">
    <property type="entry name" value="Cysteine-rich domain"/>
    <property type="match status" value="1"/>
</dbReference>
<keyword evidence="17 28" id="KW-0067">ATP-binding</keyword>
<feature type="coiled-coil region" evidence="29">
    <location>
        <begin position="620"/>
        <end position="736"/>
    </location>
</feature>
<dbReference type="PROSITE" id="PS51859">
    <property type="entry name" value="RHO_BD"/>
    <property type="match status" value="1"/>
</dbReference>
<evidence type="ECO:0000256" key="2">
    <source>
        <dbReference type="ARBA" id="ARBA00004236"/>
    </source>
</evidence>
<evidence type="ECO:0000256" key="13">
    <source>
        <dbReference type="ARBA" id="ARBA00022741"/>
    </source>
</evidence>
<dbReference type="SMART" id="SM00133">
    <property type="entry name" value="S_TK_X"/>
    <property type="match status" value="1"/>
</dbReference>
<feature type="region of interest" description="Disordered" evidence="30">
    <location>
        <begin position="981"/>
        <end position="1012"/>
    </location>
</feature>
<evidence type="ECO:0000256" key="20">
    <source>
        <dbReference type="ARBA" id="ARBA00023136"/>
    </source>
</evidence>
<evidence type="ECO:0000256" key="27">
    <source>
        <dbReference type="PROSITE-ProRule" id="PRU01206"/>
    </source>
</evidence>
<comment type="subunit">
    <text evidence="23">Interacts with rho-1.</text>
</comment>